<dbReference type="EMBL" id="LR584267">
    <property type="protein sequence ID" value="VHO00237.1"/>
    <property type="molecule type" value="Genomic_DNA"/>
</dbReference>
<evidence type="ECO:0000259" key="6">
    <source>
        <dbReference type="Pfam" id="PF02782"/>
    </source>
</evidence>
<evidence type="ECO:0000313" key="10">
    <source>
        <dbReference type="Proteomes" id="UP000324288"/>
    </source>
</evidence>
<dbReference type="KEGG" id="cbq:AL705_02960"/>
<reference evidence="7" key="2">
    <citation type="journal article" date="2016" name="Int. J. Syst. Evol. Microbiol.">
        <title>Lawsonella clevelandensis gen. nov., sp. nov., a new member of the suborder Corynebacterineae isolated from human abscesses.</title>
        <authorList>
            <person name="Bell M.E."/>
            <person name="Bernard K.A."/>
            <person name="Harrington S.M."/>
            <person name="Patel N.B."/>
            <person name="Tucker T.A."/>
            <person name="Metcalfe M.G."/>
            <person name="McQuiston J.R."/>
        </authorList>
    </citation>
    <scope>NUCLEOTIDE SEQUENCE</scope>
    <source>
        <strain evidence="7">X1698</strain>
    </source>
</reference>
<dbReference type="RefSeq" id="WP_053961743.1">
    <property type="nucleotide sequence ID" value="NZ_CAJPTR010000003.1"/>
</dbReference>
<keyword evidence="3" id="KW-0808">Transferase</keyword>
<dbReference type="GO" id="GO:0016301">
    <property type="term" value="F:kinase activity"/>
    <property type="evidence" value="ECO:0007669"/>
    <property type="project" value="UniProtKB-KW"/>
</dbReference>
<dbReference type="CDD" id="cd07779">
    <property type="entry name" value="ASKHA_NBD_FGGY_YgcE-like"/>
    <property type="match status" value="1"/>
</dbReference>
<proteinExistence type="inferred from homology"/>
<keyword evidence="10" id="KW-1185">Reference proteome</keyword>
<dbReference type="InterPro" id="IPR043129">
    <property type="entry name" value="ATPase_NBD"/>
</dbReference>
<sequence length="522" mass="58685">MSKDYLAVIDIGTQSSRVIVFDTHGNVISKASRTAKPYYSKQPGWAELPSDQVWNDCQVILKEVTDDMGEEKNNIRSLAITANRDNIMPLDENLKPMRDWIIWLDKRQTPEAVYDIHHKATMKTRVVSGVARSLMEYVASNSKFNWLKYNEPETHQQAAYYCTLSGYLTLKLTGKTADATGMQCGFLPFDNASEDWFKYDFIYEIFGVRRDQMFDLVKQGGILGNITAEAAQITGLPEGLPVVATAGDKQVESLGAGAFTPEEAVISYGTMASLSVMMDKAVSDSKFKFNTFPSALEKKWNAEFNIYRGYWLITWFCRQYTGRDDNHGEFLREMDEAAEYVPAGSNGLFLFPFFTPHEGFYPRGKGAIFGLTDAHHRADIFRCFLEGIAFAMRQGLDVIEKASKQQPKRVVVCGGGSRSDVGMQITADILNRPTVRLDTVEVCAIGAAILGGMAVGVFKSAEEGVKSMREEVKVFTPNPENVKIYEDLYNNVYLPYYNKNKDAFKVLDKYSHLQEKAPEADR</sequence>
<comment type="similarity">
    <text evidence="1">Belongs to the FGGY kinase family.</text>
</comment>
<evidence type="ECO:0000259" key="5">
    <source>
        <dbReference type="Pfam" id="PF00370"/>
    </source>
</evidence>
<dbReference type="PIRSF" id="PIRSF000538">
    <property type="entry name" value="GlpK"/>
    <property type="match status" value="1"/>
</dbReference>
<evidence type="ECO:0000313" key="8">
    <source>
        <dbReference type="EMBL" id="VHO00237.1"/>
    </source>
</evidence>
<evidence type="ECO:0000256" key="2">
    <source>
        <dbReference type="ARBA" id="ARBA00022629"/>
    </source>
</evidence>
<dbReference type="InterPro" id="IPR018485">
    <property type="entry name" value="FGGY_C"/>
</dbReference>
<dbReference type="InterPro" id="IPR018484">
    <property type="entry name" value="FGGY_N"/>
</dbReference>
<dbReference type="EMBL" id="CP012390">
    <property type="protein sequence ID" value="ALE18795.1"/>
    <property type="molecule type" value="Genomic_DNA"/>
</dbReference>
<dbReference type="AlphaFoldDB" id="A0A0M4LYW4"/>
<feature type="domain" description="Carbohydrate kinase FGGY N-terminal" evidence="5">
    <location>
        <begin position="5"/>
        <end position="255"/>
    </location>
</feature>
<evidence type="ECO:0000313" key="7">
    <source>
        <dbReference type="EMBL" id="ALE18795.1"/>
    </source>
</evidence>
<evidence type="ECO:0000256" key="4">
    <source>
        <dbReference type="ARBA" id="ARBA00022777"/>
    </source>
</evidence>
<name>A0A0M4LYW4_9ACTN</name>
<gene>
    <name evidence="8" type="primary">xylB</name>
    <name evidence="7" type="ORF">AL705_02960</name>
    <name evidence="8" type="ORF">LC603019_00578</name>
</gene>
<dbReference type="PATRIC" id="fig|1528099.3.peg.570"/>
<dbReference type="OrthoDB" id="9805576at2"/>
<dbReference type="InterPro" id="IPR050406">
    <property type="entry name" value="FGGY_Carb_Kinase"/>
</dbReference>
<dbReference type="SUPFAM" id="SSF53067">
    <property type="entry name" value="Actin-like ATPase domain"/>
    <property type="match status" value="2"/>
</dbReference>
<accession>A0A0M4LYW4</accession>
<reference evidence="7 9" key="1">
    <citation type="journal article" date="2015" name="Genome Announc.">
        <title>Complete Genome Sequences for Two Strains of a Novel Fastidious, Partially Acid-Fast, Gram-Positive Corynebacterineae Bacterium, Derived from Human Clinical Samples.</title>
        <authorList>
            <person name="Nicholson A.C."/>
            <person name="Bell M."/>
            <person name="Humrighouse B.W."/>
            <person name="McQuiston J.R."/>
        </authorList>
    </citation>
    <scope>NUCLEOTIDE SEQUENCE [LARGE SCALE GENOMIC DNA]</scope>
    <source>
        <strain evidence="7 9">X1698</strain>
    </source>
</reference>
<dbReference type="GO" id="GO:0042732">
    <property type="term" value="P:D-xylose metabolic process"/>
    <property type="evidence" value="ECO:0007669"/>
    <property type="project" value="UniProtKB-KW"/>
</dbReference>
<dbReference type="Proteomes" id="UP000068137">
    <property type="component" value="Chromosome"/>
</dbReference>
<keyword evidence="2" id="KW-0119">Carbohydrate metabolism</keyword>
<dbReference type="Gene3D" id="3.30.420.40">
    <property type="match status" value="2"/>
</dbReference>
<dbReference type="STRING" id="1528099.AL705_02960"/>
<dbReference type="Pfam" id="PF02782">
    <property type="entry name" value="FGGY_C"/>
    <property type="match status" value="1"/>
</dbReference>
<evidence type="ECO:0000313" key="9">
    <source>
        <dbReference type="Proteomes" id="UP000068137"/>
    </source>
</evidence>
<dbReference type="Proteomes" id="UP000324288">
    <property type="component" value="Chromosome"/>
</dbReference>
<protein>
    <submittedName>
        <fullName evidence="8">Xylulose kinase</fullName>
    </submittedName>
</protein>
<evidence type="ECO:0000256" key="1">
    <source>
        <dbReference type="ARBA" id="ARBA00009156"/>
    </source>
</evidence>
<dbReference type="PANTHER" id="PTHR43095:SF5">
    <property type="entry name" value="XYLULOSE KINASE"/>
    <property type="match status" value="1"/>
</dbReference>
<organism evidence="7 9">
    <name type="scientific">Lawsonella clevelandensis</name>
    <dbReference type="NCBI Taxonomy" id="1528099"/>
    <lineage>
        <taxon>Bacteria</taxon>
        <taxon>Bacillati</taxon>
        <taxon>Actinomycetota</taxon>
        <taxon>Actinomycetes</taxon>
        <taxon>Mycobacteriales</taxon>
        <taxon>Lawsonellaceae</taxon>
        <taxon>Lawsonella</taxon>
    </lineage>
</organism>
<dbReference type="Pfam" id="PF00370">
    <property type="entry name" value="FGGY_N"/>
    <property type="match status" value="1"/>
</dbReference>
<dbReference type="GeneID" id="84894556"/>
<keyword evidence="2" id="KW-0859">Xylose metabolism</keyword>
<evidence type="ECO:0000256" key="3">
    <source>
        <dbReference type="ARBA" id="ARBA00022679"/>
    </source>
</evidence>
<dbReference type="PANTHER" id="PTHR43095">
    <property type="entry name" value="SUGAR KINASE"/>
    <property type="match status" value="1"/>
</dbReference>
<dbReference type="InterPro" id="IPR000577">
    <property type="entry name" value="Carb_kinase_FGGY"/>
</dbReference>
<keyword evidence="4 8" id="KW-0418">Kinase</keyword>
<feature type="domain" description="Carbohydrate kinase FGGY C-terminal" evidence="6">
    <location>
        <begin position="264"/>
        <end position="454"/>
    </location>
</feature>
<reference evidence="8 10" key="3">
    <citation type="submission" date="2019-04" db="EMBL/GenBank/DDBJ databases">
        <authorList>
            <person name="Seth-Smith MB H."/>
            <person name="Seth-Smith H."/>
        </authorList>
    </citation>
    <scope>NUCLEOTIDE SEQUENCE [LARGE SCALE GENOMIC DNA]</scope>
    <source>
        <strain evidence="8">USB-603019</strain>
    </source>
</reference>